<dbReference type="SFLD" id="SFLDS00003">
    <property type="entry name" value="Haloacid_Dehalogenase"/>
    <property type="match status" value="1"/>
</dbReference>
<dbReference type="InterPro" id="IPR006439">
    <property type="entry name" value="HAD-SF_hydro_IA"/>
</dbReference>
<dbReference type="PANTHER" id="PTHR43481">
    <property type="entry name" value="FRUCTOSE-1-PHOSPHATE PHOSPHATASE"/>
    <property type="match status" value="1"/>
</dbReference>
<organism evidence="2 3">
    <name type="scientific">Brenneria goodwinii</name>
    <dbReference type="NCBI Taxonomy" id="1109412"/>
    <lineage>
        <taxon>Bacteria</taxon>
        <taxon>Pseudomonadati</taxon>
        <taxon>Pseudomonadota</taxon>
        <taxon>Gammaproteobacteria</taxon>
        <taxon>Enterobacterales</taxon>
        <taxon>Pectobacteriaceae</taxon>
        <taxon>Brenneria</taxon>
    </lineage>
</organism>
<dbReference type="InterPro" id="IPR036412">
    <property type="entry name" value="HAD-like_sf"/>
</dbReference>
<dbReference type="InterPro" id="IPR051806">
    <property type="entry name" value="HAD-like_SPP"/>
</dbReference>
<name>A0AAE8ER23_9GAMM</name>
<dbReference type="NCBIfam" id="TIGR01509">
    <property type="entry name" value="HAD-SF-IA-v3"/>
    <property type="match status" value="1"/>
</dbReference>
<dbReference type="InterPro" id="IPR023214">
    <property type="entry name" value="HAD_sf"/>
</dbReference>
<dbReference type="PANTHER" id="PTHR43481:SF4">
    <property type="entry name" value="GLYCEROL-1-PHOSPHATE PHOSPHOHYDROLASE 1-RELATED"/>
    <property type="match status" value="1"/>
</dbReference>
<dbReference type="RefSeq" id="WP_095833564.1">
    <property type="nucleotide sequence ID" value="NZ_CP014137.1"/>
</dbReference>
<evidence type="ECO:0000256" key="1">
    <source>
        <dbReference type="ARBA" id="ARBA00022723"/>
    </source>
</evidence>
<dbReference type="SFLD" id="SFLDG01135">
    <property type="entry name" value="C1.5.6:_HAD__Beta-PGM__Phospha"/>
    <property type="match status" value="1"/>
</dbReference>
<dbReference type="CDD" id="cd07527">
    <property type="entry name" value="HAD_ScGPP-like"/>
    <property type="match status" value="1"/>
</dbReference>
<dbReference type="Gene3D" id="1.10.150.240">
    <property type="entry name" value="Putative phosphatase, domain 2"/>
    <property type="match status" value="1"/>
</dbReference>
<dbReference type="Pfam" id="PF00702">
    <property type="entry name" value="Hydrolase"/>
    <property type="match status" value="1"/>
</dbReference>
<dbReference type="GO" id="GO:0046872">
    <property type="term" value="F:metal ion binding"/>
    <property type="evidence" value="ECO:0007669"/>
    <property type="project" value="UniProtKB-KW"/>
</dbReference>
<dbReference type="Gene3D" id="3.40.50.1000">
    <property type="entry name" value="HAD superfamily/HAD-like"/>
    <property type="match status" value="1"/>
</dbReference>
<accession>A0AAE8ER23</accession>
<protein>
    <submittedName>
        <fullName evidence="2">Sugar phosphatase</fullName>
    </submittedName>
</protein>
<dbReference type="EMBL" id="MJLX01000015">
    <property type="protein sequence ID" value="RLM26627.1"/>
    <property type="molecule type" value="Genomic_DNA"/>
</dbReference>
<reference evidence="2 3" key="1">
    <citation type="submission" date="2016-09" db="EMBL/GenBank/DDBJ databases">
        <authorList>
            <person name="Doonan J."/>
            <person name="Pachebat J.A."/>
            <person name="Golyshin P.N."/>
            <person name="Denman S."/>
            <person name="Mcdonald J.E."/>
        </authorList>
    </citation>
    <scope>NUCLEOTIDE SEQUENCE [LARGE SCALE GENOMIC DNA]</scope>
    <source>
        <strain evidence="2 3">FRB141</strain>
    </source>
</reference>
<dbReference type="SUPFAM" id="SSF56784">
    <property type="entry name" value="HAD-like"/>
    <property type="match status" value="1"/>
</dbReference>
<gene>
    <name evidence="2" type="ORF">BIY26_07720</name>
</gene>
<dbReference type="PRINTS" id="PR00413">
    <property type="entry name" value="HADHALOGNASE"/>
</dbReference>
<comment type="caution">
    <text evidence="2">The sequence shown here is derived from an EMBL/GenBank/DDBJ whole genome shotgun (WGS) entry which is preliminary data.</text>
</comment>
<evidence type="ECO:0000313" key="2">
    <source>
        <dbReference type="EMBL" id="RLM26627.1"/>
    </source>
</evidence>
<dbReference type="NCBIfam" id="NF008610">
    <property type="entry name" value="PRK11587.1"/>
    <property type="match status" value="1"/>
</dbReference>
<proteinExistence type="predicted"/>
<dbReference type="GO" id="GO:0043136">
    <property type="term" value="F:sn-glycerol 3-phosphatase activity"/>
    <property type="evidence" value="ECO:0007669"/>
    <property type="project" value="TreeGrafter"/>
</dbReference>
<keyword evidence="1" id="KW-0479">Metal-binding</keyword>
<dbReference type="NCBIfam" id="TIGR01549">
    <property type="entry name" value="HAD-SF-IA-v1"/>
    <property type="match status" value="1"/>
</dbReference>
<evidence type="ECO:0000313" key="3">
    <source>
        <dbReference type="Proteomes" id="UP000285972"/>
    </source>
</evidence>
<dbReference type="KEGG" id="bgj:AWC36_03175"/>
<dbReference type="InterPro" id="IPR023198">
    <property type="entry name" value="PGP-like_dom2"/>
</dbReference>
<dbReference type="Proteomes" id="UP000285972">
    <property type="component" value="Unassembled WGS sequence"/>
</dbReference>
<sequence length="221" mass="23772">MECKGFLFDLDGTLVDSLPAVERSWTLWAKEHGIEPQEVCDFIHGKQAITSLRHFLKGESEETIQREFAALEKIEATDTQGIVAMPGAKALLARLDELGIPWAIVTSGSVPIASTRHKAGELPVPKAFITAEQVSRGKPNPDAYLLGAQRLGLKPEDCVVVEDAPAGVLSGLAAGCKVIAVNAPADTPKLDQVDLVLDSLEQLRLEACSDGVRIALNRNDR</sequence>
<dbReference type="SFLD" id="SFLDG01129">
    <property type="entry name" value="C1.5:_HAD__Beta-PGM__Phosphata"/>
    <property type="match status" value="1"/>
</dbReference>
<dbReference type="GeneID" id="70905781"/>
<dbReference type="AlphaFoldDB" id="A0AAE8ER23"/>
<dbReference type="GO" id="GO:0050308">
    <property type="term" value="F:sugar-phosphatase activity"/>
    <property type="evidence" value="ECO:0007669"/>
    <property type="project" value="TreeGrafter"/>
</dbReference>